<sequence length="418" mass="46425">MVLLKNTLSILPYLLMFLLSTLWGQAQKIPSTSVFFEKTQLLDKYVSEGASIADVNSDGILDIISGSIWWKGPGFEQVYVYAPVEYFPITGPGLEGYSTNFFTFPSHIDGNRWIDILQVGVPGSDSKWIKDPAIISLPLTADMVVEPTYLNALRNVCHESPVLMDIIGDTKKELLAFSQGRLVLGMSPKNNGEDWQALPISVKDPTRFPVYSHGLGAGDINGDGLVDIIEKSGWWQQPDFWNLSDTWVYHAYPFSPGTGGAQMYAFDIDGDGDNDVITSMDGHGYGLSWYEQIGSKENINFKEHIVMTDRPEDNTYGVSFSQLHAMEVADIDNDGILDIITGKCYYAHNGRDPGAEDPAVLYWFKTLRHRNGLVEFVPYLIDNDSGVGRQFSTGDLNGDGKIDIVTANKKGVFVFMQK</sequence>
<dbReference type="SUPFAM" id="SSF69318">
    <property type="entry name" value="Integrin alpha N-terminal domain"/>
    <property type="match status" value="1"/>
</dbReference>
<dbReference type="RefSeq" id="WP_072763138.1">
    <property type="nucleotide sequence ID" value="NZ_FQYX01000003.1"/>
</dbReference>
<name>A0A1M6C374_9FLAO</name>
<dbReference type="OrthoDB" id="9816120at2"/>
<proteinExistence type="predicted"/>
<dbReference type="PANTHER" id="PTHR44103:SF1">
    <property type="entry name" value="PROPROTEIN CONVERTASE P"/>
    <property type="match status" value="1"/>
</dbReference>
<dbReference type="Gene3D" id="2.130.10.130">
    <property type="entry name" value="Integrin alpha, N-terminal"/>
    <property type="match status" value="1"/>
</dbReference>
<dbReference type="InterPro" id="IPR028994">
    <property type="entry name" value="Integrin_alpha_N"/>
</dbReference>
<accession>A0A1M6C374</accession>
<evidence type="ECO:0000313" key="2">
    <source>
        <dbReference type="Proteomes" id="UP000184231"/>
    </source>
</evidence>
<dbReference type="EMBL" id="FQYX01000003">
    <property type="protein sequence ID" value="SHI55467.1"/>
    <property type="molecule type" value="Genomic_DNA"/>
</dbReference>
<protein>
    <submittedName>
        <fullName evidence="1">Repeat domain-containing protein</fullName>
    </submittedName>
</protein>
<dbReference type="PANTHER" id="PTHR44103">
    <property type="entry name" value="PROPROTEIN CONVERTASE P"/>
    <property type="match status" value="1"/>
</dbReference>
<keyword evidence="2" id="KW-1185">Reference proteome</keyword>
<gene>
    <name evidence="1" type="ORF">SAMN04487911_10366</name>
</gene>
<evidence type="ECO:0000313" key="1">
    <source>
        <dbReference type="EMBL" id="SHI55467.1"/>
    </source>
</evidence>
<organism evidence="1 2">
    <name type="scientific">Arenibacter nanhaiticus</name>
    <dbReference type="NCBI Taxonomy" id="558155"/>
    <lineage>
        <taxon>Bacteria</taxon>
        <taxon>Pseudomonadati</taxon>
        <taxon>Bacteroidota</taxon>
        <taxon>Flavobacteriia</taxon>
        <taxon>Flavobacteriales</taxon>
        <taxon>Flavobacteriaceae</taxon>
        <taxon>Arenibacter</taxon>
    </lineage>
</organism>
<dbReference type="AlphaFoldDB" id="A0A1M6C374"/>
<reference evidence="1 2" key="1">
    <citation type="submission" date="2016-11" db="EMBL/GenBank/DDBJ databases">
        <authorList>
            <person name="Jaros S."/>
            <person name="Januszkiewicz K."/>
            <person name="Wedrychowicz H."/>
        </authorList>
    </citation>
    <scope>NUCLEOTIDE SEQUENCE [LARGE SCALE GENOMIC DNA]</scope>
    <source>
        <strain evidence="1 2">CGMCC 1.8863</strain>
    </source>
</reference>
<dbReference type="Proteomes" id="UP000184231">
    <property type="component" value="Unassembled WGS sequence"/>
</dbReference>
<dbReference type="STRING" id="558155.SAMN04487911_10366"/>